<comment type="caution">
    <text evidence="2">The sequence shown here is derived from an EMBL/GenBank/DDBJ whole genome shotgun (WGS) entry which is preliminary data.</text>
</comment>
<dbReference type="OrthoDB" id="1990019at2759"/>
<gene>
    <name evidence="2" type="ORF">GOP47_0008245</name>
</gene>
<dbReference type="InterPro" id="IPR054424">
    <property type="entry name" value="Replitron_HUH"/>
</dbReference>
<evidence type="ECO:0000313" key="3">
    <source>
        <dbReference type="Proteomes" id="UP000886520"/>
    </source>
</evidence>
<keyword evidence="3" id="KW-1185">Reference proteome</keyword>
<reference evidence="2" key="1">
    <citation type="submission" date="2021-01" db="EMBL/GenBank/DDBJ databases">
        <title>Adiantum capillus-veneris genome.</title>
        <authorList>
            <person name="Fang Y."/>
            <person name="Liao Q."/>
        </authorList>
    </citation>
    <scope>NUCLEOTIDE SEQUENCE</scope>
    <source>
        <strain evidence="2">H3</strain>
        <tissue evidence="2">Leaf</tissue>
    </source>
</reference>
<dbReference type="AlphaFoldDB" id="A0A9D4ZKH5"/>
<dbReference type="Proteomes" id="UP000886520">
    <property type="component" value="Chromosome 8"/>
</dbReference>
<evidence type="ECO:0000313" key="2">
    <source>
        <dbReference type="EMBL" id="KAI5076180.1"/>
    </source>
</evidence>
<proteinExistence type="predicted"/>
<organism evidence="2 3">
    <name type="scientific">Adiantum capillus-veneris</name>
    <name type="common">Maidenhair fern</name>
    <dbReference type="NCBI Taxonomy" id="13818"/>
    <lineage>
        <taxon>Eukaryota</taxon>
        <taxon>Viridiplantae</taxon>
        <taxon>Streptophyta</taxon>
        <taxon>Embryophyta</taxon>
        <taxon>Tracheophyta</taxon>
        <taxon>Polypodiopsida</taxon>
        <taxon>Polypodiidae</taxon>
        <taxon>Polypodiales</taxon>
        <taxon>Pteridineae</taxon>
        <taxon>Pteridaceae</taxon>
        <taxon>Vittarioideae</taxon>
        <taxon>Adiantum</taxon>
    </lineage>
</organism>
<protein>
    <recommendedName>
        <fullName evidence="1">Replitron HUH endonuclease domain-containing protein</fullName>
    </recommendedName>
</protein>
<evidence type="ECO:0000259" key="1">
    <source>
        <dbReference type="Pfam" id="PF21859"/>
    </source>
</evidence>
<dbReference type="EMBL" id="JABFUD020000008">
    <property type="protein sequence ID" value="KAI5076180.1"/>
    <property type="molecule type" value="Genomic_DNA"/>
</dbReference>
<dbReference type="Pfam" id="PF21859">
    <property type="entry name" value="Replitron_HUH"/>
    <property type="match status" value="1"/>
</dbReference>
<feature type="domain" description="Replitron HUH endonuclease" evidence="1">
    <location>
        <begin position="3"/>
        <end position="39"/>
    </location>
</feature>
<sequence length="108" mass="12261">MHTFEGMVGYCLKEQDEVHFRKVMHNVTVADVNKGVELYSFYGADELKNRVCLTPINIFDRALMFWKFKLRHPQRDVHNPSTGGLVPISLARKIKPVASNCLVEDGAA</sequence>
<accession>A0A9D4ZKH5</accession>
<name>A0A9D4ZKH5_ADICA</name>